<organism evidence="1 2">
    <name type="scientific">Agrococcus casei LMG 22410</name>
    <dbReference type="NCBI Taxonomy" id="1255656"/>
    <lineage>
        <taxon>Bacteria</taxon>
        <taxon>Bacillati</taxon>
        <taxon>Actinomycetota</taxon>
        <taxon>Actinomycetes</taxon>
        <taxon>Micrococcales</taxon>
        <taxon>Microbacteriaceae</taxon>
        <taxon>Agrococcus</taxon>
    </lineage>
</organism>
<proteinExistence type="predicted"/>
<dbReference type="Proteomes" id="UP000195787">
    <property type="component" value="Unassembled WGS sequence"/>
</dbReference>
<protein>
    <submittedName>
        <fullName evidence="1">Uncharacterized protein</fullName>
    </submittedName>
</protein>
<name>A0A1R4FGN0_9MICO</name>
<gene>
    <name evidence="1" type="ORF">CZ674_04430</name>
</gene>
<dbReference type="AlphaFoldDB" id="A0A1R4FGN0"/>
<sequence length="71" mass="7298">MAVANMPMRLLLQVADNDPVLVAEFEAPVQLTRAGGDASSATYTVDGPAFAEGLRLAVTAAAEALQAKLTP</sequence>
<evidence type="ECO:0000313" key="2">
    <source>
        <dbReference type="Proteomes" id="UP000195787"/>
    </source>
</evidence>
<dbReference type="GeneID" id="303172451"/>
<evidence type="ECO:0000313" key="1">
    <source>
        <dbReference type="EMBL" id="SJM55017.1"/>
    </source>
</evidence>
<reference evidence="1 2" key="1">
    <citation type="submission" date="2017-02" db="EMBL/GenBank/DDBJ databases">
        <authorList>
            <person name="Peterson S.W."/>
        </authorList>
    </citation>
    <scope>NUCLEOTIDE SEQUENCE [LARGE SCALE GENOMIC DNA]</scope>
    <source>
        <strain evidence="1 2">LMG 22410</strain>
    </source>
</reference>
<dbReference type="EMBL" id="FUHU01000021">
    <property type="protein sequence ID" value="SJM55017.1"/>
    <property type="molecule type" value="Genomic_DNA"/>
</dbReference>
<keyword evidence="2" id="KW-1185">Reference proteome</keyword>
<accession>A0A1R4FGN0</accession>
<dbReference type="RefSeq" id="WP_086991343.1">
    <property type="nucleotide sequence ID" value="NZ_FUHU01000021.1"/>
</dbReference>